<evidence type="ECO:0000256" key="1">
    <source>
        <dbReference type="SAM" id="MobiDB-lite"/>
    </source>
</evidence>
<reference evidence="3" key="1">
    <citation type="submission" date="2025-08" db="UniProtKB">
        <authorList>
            <consortium name="RefSeq"/>
        </authorList>
    </citation>
    <scope>IDENTIFICATION</scope>
    <source>
        <tissue evidence="3">Etiolated seedlings</tissue>
    </source>
</reference>
<proteinExistence type="predicted"/>
<evidence type="ECO:0000313" key="3">
    <source>
        <dbReference type="RefSeq" id="XP_012567260.1"/>
    </source>
</evidence>
<accession>A0A1S3DUZ3</accession>
<dbReference type="AlphaFoldDB" id="A0A1S3DUZ3"/>
<dbReference type="Proteomes" id="UP000087171">
    <property type="component" value="Unplaced"/>
</dbReference>
<dbReference type="OrthoDB" id="778454at2759"/>
<evidence type="ECO:0000313" key="2">
    <source>
        <dbReference type="Proteomes" id="UP000087171"/>
    </source>
</evidence>
<dbReference type="PANTHER" id="PTHR33067">
    <property type="entry name" value="RNA-DIRECTED DNA POLYMERASE-RELATED"/>
    <property type="match status" value="1"/>
</dbReference>
<dbReference type="Gene3D" id="2.40.70.10">
    <property type="entry name" value="Acid Proteases"/>
    <property type="match status" value="1"/>
</dbReference>
<feature type="region of interest" description="Disordered" evidence="1">
    <location>
        <begin position="28"/>
        <end position="53"/>
    </location>
</feature>
<dbReference type="RefSeq" id="XP_012567260.1">
    <property type="nucleotide sequence ID" value="XM_012711806.1"/>
</dbReference>
<feature type="compositionally biased region" description="Polar residues" evidence="1">
    <location>
        <begin position="39"/>
        <end position="50"/>
    </location>
</feature>
<protein>
    <submittedName>
        <fullName evidence="3">Uncharacterized protein LOC105851208</fullName>
    </submittedName>
</protein>
<keyword evidence="2" id="KW-1185">Reference proteome</keyword>
<organism evidence="2 3">
    <name type="scientific">Cicer arietinum</name>
    <name type="common">Chickpea</name>
    <name type="synonym">Garbanzo</name>
    <dbReference type="NCBI Taxonomy" id="3827"/>
    <lineage>
        <taxon>Eukaryota</taxon>
        <taxon>Viridiplantae</taxon>
        <taxon>Streptophyta</taxon>
        <taxon>Embryophyta</taxon>
        <taxon>Tracheophyta</taxon>
        <taxon>Spermatophyta</taxon>
        <taxon>Magnoliopsida</taxon>
        <taxon>eudicotyledons</taxon>
        <taxon>Gunneridae</taxon>
        <taxon>Pentapetalae</taxon>
        <taxon>rosids</taxon>
        <taxon>fabids</taxon>
        <taxon>Fabales</taxon>
        <taxon>Fabaceae</taxon>
        <taxon>Papilionoideae</taxon>
        <taxon>50 kb inversion clade</taxon>
        <taxon>NPAAA clade</taxon>
        <taxon>Hologalegina</taxon>
        <taxon>IRL clade</taxon>
        <taxon>Cicereae</taxon>
        <taxon>Cicer</taxon>
    </lineage>
</organism>
<gene>
    <name evidence="3" type="primary">LOC105851208</name>
</gene>
<sequence>MAQSAPRILPSDTIPNLRNNVNVVTMRSGKVSEQVPPKANQSGSTSTSTHRGNEALEQMPAYAKLMKEILLKKRKIGSEIVMLTEECSAILQRKFSAKLKNPRSFSISCAIGDRTFGKSLCDLRASVNLIPLSIYKRLGIGRVKDTQLMLQFTDHSMKHPYGVVEDVFVGQRR</sequence>
<dbReference type="PANTHER" id="PTHR33067:SF9">
    <property type="entry name" value="RNA-DIRECTED DNA POLYMERASE"/>
    <property type="match status" value="1"/>
</dbReference>
<name>A0A1S3DUZ3_CICAR</name>
<dbReference type="InterPro" id="IPR021109">
    <property type="entry name" value="Peptidase_aspartic_dom_sf"/>
</dbReference>